<gene>
    <name evidence="2" type="ORF">FDQ92_09775</name>
</gene>
<dbReference type="Gene3D" id="2.40.10.220">
    <property type="entry name" value="predicted glycosyltransferase like domains"/>
    <property type="match status" value="1"/>
</dbReference>
<protein>
    <recommendedName>
        <fullName evidence="1">PilZ domain-containing protein</fullName>
    </recommendedName>
</protein>
<reference evidence="2 3" key="1">
    <citation type="submission" date="2019-05" db="EMBL/GenBank/DDBJ databases">
        <title>The Complete Genome Sequence of the n-alkane-degrading Desulfoglaeba alkanexedens ALDC reveals multiple alkylsuccinate synthase gene clusters.</title>
        <authorList>
            <person name="Callaghan A.V."/>
            <person name="Davidova I.A."/>
            <person name="Duncan K.E."/>
            <person name="Morris B."/>
            <person name="McInerney M.J."/>
        </authorList>
    </citation>
    <scope>NUCLEOTIDE SEQUENCE [LARGE SCALE GENOMIC DNA]</scope>
    <source>
        <strain evidence="2 3">ALDC</strain>
    </source>
</reference>
<dbReference type="Pfam" id="PF07238">
    <property type="entry name" value="PilZ"/>
    <property type="match status" value="1"/>
</dbReference>
<dbReference type="KEGG" id="dax:FDQ92_09775"/>
<accession>A0A4V1ERQ1</accession>
<proteinExistence type="predicted"/>
<sequence>MSKIKKIPVGADGEALVHCDACGRTKKISGVHETYAGKSVRVKCSCGAVFQVLFERRRYYRKDVNLPGTYARVEVPGWEREMFVEDLSLGGLSFRTVEPHSLRDGDIVKVRFRLNDTHGTWIHKSVVVRSVRDRTVGAEFVNDGPPDRALGFYLLA</sequence>
<reference evidence="2 3" key="2">
    <citation type="submission" date="2019-05" db="EMBL/GenBank/DDBJ databases">
        <authorList>
            <person name="Suflita J.M."/>
            <person name="Marks C.R."/>
        </authorList>
    </citation>
    <scope>NUCLEOTIDE SEQUENCE [LARGE SCALE GENOMIC DNA]</scope>
    <source>
        <strain evidence="2 3">ALDC</strain>
    </source>
</reference>
<dbReference type="RefSeq" id="WP_137424583.1">
    <property type="nucleotide sequence ID" value="NZ_CP040098.1"/>
</dbReference>
<dbReference type="EMBL" id="CP040098">
    <property type="protein sequence ID" value="QCQ22421.1"/>
    <property type="molecule type" value="Genomic_DNA"/>
</dbReference>
<keyword evidence="3" id="KW-1185">Reference proteome</keyword>
<feature type="domain" description="PilZ" evidence="1">
    <location>
        <begin position="55"/>
        <end position="147"/>
    </location>
</feature>
<dbReference type="SUPFAM" id="SSF141371">
    <property type="entry name" value="PilZ domain-like"/>
    <property type="match status" value="1"/>
</dbReference>
<dbReference type="OrthoDB" id="5511523at2"/>
<name>A0A4V1ERQ1_9BACT</name>
<evidence type="ECO:0000313" key="3">
    <source>
        <dbReference type="Proteomes" id="UP000298602"/>
    </source>
</evidence>
<evidence type="ECO:0000259" key="1">
    <source>
        <dbReference type="Pfam" id="PF07238"/>
    </source>
</evidence>
<dbReference type="InterPro" id="IPR009875">
    <property type="entry name" value="PilZ_domain"/>
</dbReference>
<dbReference type="GO" id="GO:0035438">
    <property type="term" value="F:cyclic-di-GMP binding"/>
    <property type="evidence" value="ECO:0007669"/>
    <property type="project" value="InterPro"/>
</dbReference>
<organism evidence="2 3">
    <name type="scientific">Desulfoglaeba alkanexedens ALDC</name>
    <dbReference type="NCBI Taxonomy" id="980445"/>
    <lineage>
        <taxon>Bacteria</taxon>
        <taxon>Pseudomonadati</taxon>
        <taxon>Thermodesulfobacteriota</taxon>
        <taxon>Syntrophobacteria</taxon>
        <taxon>Syntrophobacterales</taxon>
        <taxon>Syntrophobacteraceae</taxon>
        <taxon>Desulfoglaeba</taxon>
    </lineage>
</organism>
<evidence type="ECO:0000313" key="2">
    <source>
        <dbReference type="EMBL" id="QCQ22421.1"/>
    </source>
</evidence>
<dbReference type="AlphaFoldDB" id="A0A4V1ERQ1"/>
<dbReference type="Proteomes" id="UP000298602">
    <property type="component" value="Chromosome"/>
</dbReference>